<organism evidence="2 3">
    <name type="scientific">Allacma fusca</name>
    <dbReference type="NCBI Taxonomy" id="39272"/>
    <lineage>
        <taxon>Eukaryota</taxon>
        <taxon>Metazoa</taxon>
        <taxon>Ecdysozoa</taxon>
        <taxon>Arthropoda</taxon>
        <taxon>Hexapoda</taxon>
        <taxon>Collembola</taxon>
        <taxon>Symphypleona</taxon>
        <taxon>Sminthuridae</taxon>
        <taxon>Allacma</taxon>
    </lineage>
</organism>
<reference evidence="2" key="1">
    <citation type="submission" date="2021-06" db="EMBL/GenBank/DDBJ databases">
        <authorList>
            <person name="Hodson N. C."/>
            <person name="Mongue J. A."/>
            <person name="Jaron S. K."/>
        </authorList>
    </citation>
    <scope>NUCLEOTIDE SEQUENCE</scope>
</reference>
<name>A0A8J2L2H8_9HEXA</name>
<keyword evidence="1" id="KW-1133">Transmembrane helix</keyword>
<dbReference type="Proteomes" id="UP000708208">
    <property type="component" value="Unassembled WGS sequence"/>
</dbReference>
<keyword evidence="3" id="KW-1185">Reference proteome</keyword>
<keyword evidence="1" id="KW-0812">Transmembrane</keyword>
<comment type="caution">
    <text evidence="2">The sequence shown here is derived from an EMBL/GenBank/DDBJ whole genome shotgun (WGS) entry which is preliminary data.</text>
</comment>
<evidence type="ECO:0000313" key="3">
    <source>
        <dbReference type="Proteomes" id="UP000708208"/>
    </source>
</evidence>
<evidence type="ECO:0000256" key="1">
    <source>
        <dbReference type="SAM" id="Phobius"/>
    </source>
</evidence>
<proteinExistence type="predicted"/>
<evidence type="ECO:0000313" key="2">
    <source>
        <dbReference type="EMBL" id="CAG7826381.1"/>
    </source>
</evidence>
<dbReference type="AlphaFoldDB" id="A0A8J2L2H8"/>
<sequence>LFSTFVIINLFLALQKNIFPNLFIYGEPPDLPLDELQFWSIIGLIFIHLIVVCTGCVFVLGSMQGFKI</sequence>
<gene>
    <name evidence="2" type="ORF">AFUS01_LOCUS36435</name>
</gene>
<accession>A0A8J2L2H8</accession>
<feature type="transmembrane region" description="Helical" evidence="1">
    <location>
        <begin position="38"/>
        <end position="60"/>
    </location>
</feature>
<protein>
    <submittedName>
        <fullName evidence="2">Uncharacterized protein</fullName>
    </submittedName>
</protein>
<feature type="non-terminal residue" evidence="2">
    <location>
        <position position="1"/>
    </location>
</feature>
<keyword evidence="1" id="KW-0472">Membrane</keyword>
<dbReference type="EMBL" id="CAJVCH010539578">
    <property type="protein sequence ID" value="CAG7826381.1"/>
    <property type="molecule type" value="Genomic_DNA"/>
</dbReference>